<dbReference type="GO" id="GO:0022857">
    <property type="term" value="F:transmembrane transporter activity"/>
    <property type="evidence" value="ECO:0007669"/>
    <property type="project" value="UniProtKB-ARBA"/>
</dbReference>
<dbReference type="AlphaFoldDB" id="A0A2H0NDB8"/>
<dbReference type="EMBL" id="PCWQ01000008">
    <property type="protein sequence ID" value="PIR06877.1"/>
    <property type="molecule type" value="Genomic_DNA"/>
</dbReference>
<dbReference type="CDD" id="cd03255">
    <property type="entry name" value="ABC_MJ0796_LolCDE_FtsE"/>
    <property type="match status" value="1"/>
</dbReference>
<organism evidence="6 7">
    <name type="scientific">Candidatus Komeilibacteria bacterium CG11_big_fil_rev_8_21_14_0_20_36_20</name>
    <dbReference type="NCBI Taxonomy" id="1974477"/>
    <lineage>
        <taxon>Bacteria</taxon>
        <taxon>Candidatus Komeiliibacteriota</taxon>
    </lineage>
</organism>
<sequence>MIEIKDLYKEFVNEEVVTKVLYNVNLTINKGEYLAIMGPSGSGKSTLMHILGFLDTLTMGQYIFEGQDVSHLDDNILAQYRNKKVGFVFQSFNLLPKTTVWENVRLPLLYARQKVDLKEVDRSIKSVGLEHRQYYLSNQLSGGEKQRVAIARALVNNPDIIFADEPTGNLDSKTGNQIMKILQQLNSEGKTIVIVTHETITARHTDRIIGLKDGVIVSDEKNTHKDEVDFNHRLK</sequence>
<evidence type="ECO:0000256" key="3">
    <source>
        <dbReference type="ARBA" id="ARBA00022741"/>
    </source>
</evidence>
<dbReference type="PANTHER" id="PTHR42798">
    <property type="entry name" value="LIPOPROTEIN-RELEASING SYSTEM ATP-BINDING PROTEIN LOLD"/>
    <property type="match status" value="1"/>
</dbReference>
<protein>
    <submittedName>
        <fullName evidence="6">Macrolide ABC transporter ATP-binding protein</fullName>
    </submittedName>
</protein>
<dbReference type="Proteomes" id="UP000230564">
    <property type="component" value="Unassembled WGS sequence"/>
</dbReference>
<keyword evidence="2" id="KW-0813">Transport</keyword>
<dbReference type="SUPFAM" id="SSF52540">
    <property type="entry name" value="P-loop containing nucleoside triphosphate hydrolases"/>
    <property type="match status" value="1"/>
</dbReference>
<gene>
    <name evidence="6" type="ORF">COV55_02110</name>
</gene>
<evidence type="ECO:0000256" key="2">
    <source>
        <dbReference type="ARBA" id="ARBA00022448"/>
    </source>
</evidence>
<dbReference type="Pfam" id="PF00005">
    <property type="entry name" value="ABC_tran"/>
    <property type="match status" value="1"/>
</dbReference>
<proteinExistence type="inferred from homology"/>
<dbReference type="PANTHER" id="PTHR42798:SF6">
    <property type="entry name" value="CELL DIVISION ATP-BINDING PROTEIN FTSE"/>
    <property type="match status" value="1"/>
</dbReference>
<evidence type="ECO:0000259" key="5">
    <source>
        <dbReference type="PROSITE" id="PS50893"/>
    </source>
</evidence>
<dbReference type="InterPro" id="IPR017871">
    <property type="entry name" value="ABC_transporter-like_CS"/>
</dbReference>
<feature type="domain" description="ABC transporter" evidence="5">
    <location>
        <begin position="2"/>
        <end position="235"/>
    </location>
</feature>
<evidence type="ECO:0000313" key="7">
    <source>
        <dbReference type="Proteomes" id="UP000230564"/>
    </source>
</evidence>
<dbReference type="InterPro" id="IPR027417">
    <property type="entry name" value="P-loop_NTPase"/>
</dbReference>
<dbReference type="PROSITE" id="PS00211">
    <property type="entry name" value="ABC_TRANSPORTER_1"/>
    <property type="match status" value="1"/>
</dbReference>
<dbReference type="InterPro" id="IPR003593">
    <property type="entry name" value="AAA+_ATPase"/>
</dbReference>
<keyword evidence="3" id="KW-0547">Nucleotide-binding</keyword>
<dbReference type="PROSITE" id="PS50893">
    <property type="entry name" value="ABC_TRANSPORTER_2"/>
    <property type="match status" value="1"/>
</dbReference>
<reference evidence="6 7" key="1">
    <citation type="submission" date="2017-09" db="EMBL/GenBank/DDBJ databases">
        <title>Depth-based differentiation of microbial function through sediment-hosted aquifers and enrichment of novel symbionts in the deep terrestrial subsurface.</title>
        <authorList>
            <person name="Probst A.J."/>
            <person name="Ladd B."/>
            <person name="Jarett J.K."/>
            <person name="Geller-Mcgrath D.E."/>
            <person name="Sieber C.M."/>
            <person name="Emerson J.B."/>
            <person name="Anantharaman K."/>
            <person name="Thomas B.C."/>
            <person name="Malmstrom R."/>
            <person name="Stieglmeier M."/>
            <person name="Klingl A."/>
            <person name="Woyke T."/>
            <person name="Ryan C.M."/>
            <person name="Banfield J.F."/>
        </authorList>
    </citation>
    <scope>NUCLEOTIDE SEQUENCE [LARGE SCALE GENOMIC DNA]</scope>
    <source>
        <strain evidence="6">CG11_big_fil_rev_8_21_14_0_20_36_20</strain>
    </source>
</reference>
<dbReference type="SMART" id="SM00382">
    <property type="entry name" value="AAA"/>
    <property type="match status" value="1"/>
</dbReference>
<evidence type="ECO:0000256" key="4">
    <source>
        <dbReference type="ARBA" id="ARBA00022840"/>
    </source>
</evidence>
<comment type="similarity">
    <text evidence="1">Belongs to the ABC transporter superfamily.</text>
</comment>
<evidence type="ECO:0000313" key="6">
    <source>
        <dbReference type="EMBL" id="PIR06877.1"/>
    </source>
</evidence>
<dbReference type="GO" id="GO:0098796">
    <property type="term" value="C:membrane protein complex"/>
    <property type="evidence" value="ECO:0007669"/>
    <property type="project" value="UniProtKB-ARBA"/>
</dbReference>
<evidence type="ECO:0000256" key="1">
    <source>
        <dbReference type="ARBA" id="ARBA00005417"/>
    </source>
</evidence>
<accession>A0A2H0NDB8</accession>
<keyword evidence="4 6" id="KW-0067">ATP-binding</keyword>
<dbReference type="InterPro" id="IPR017911">
    <property type="entry name" value="MacB-like_ATP-bd"/>
</dbReference>
<dbReference type="FunFam" id="3.40.50.300:FF:000032">
    <property type="entry name" value="Export ABC transporter ATP-binding protein"/>
    <property type="match status" value="1"/>
</dbReference>
<name>A0A2H0NDB8_9BACT</name>
<comment type="caution">
    <text evidence="6">The sequence shown here is derived from an EMBL/GenBank/DDBJ whole genome shotgun (WGS) entry which is preliminary data.</text>
</comment>
<dbReference type="Gene3D" id="3.40.50.300">
    <property type="entry name" value="P-loop containing nucleotide triphosphate hydrolases"/>
    <property type="match status" value="1"/>
</dbReference>
<dbReference type="GO" id="GO:0016887">
    <property type="term" value="F:ATP hydrolysis activity"/>
    <property type="evidence" value="ECO:0007669"/>
    <property type="project" value="InterPro"/>
</dbReference>
<dbReference type="InterPro" id="IPR003439">
    <property type="entry name" value="ABC_transporter-like_ATP-bd"/>
</dbReference>
<dbReference type="GO" id="GO:0005524">
    <property type="term" value="F:ATP binding"/>
    <property type="evidence" value="ECO:0007669"/>
    <property type="project" value="UniProtKB-KW"/>
</dbReference>